<keyword evidence="1" id="KW-0479">Metal-binding</keyword>
<dbReference type="PANTHER" id="PTHR43782:SF3">
    <property type="entry name" value="ARGINASE"/>
    <property type="match status" value="1"/>
</dbReference>
<comment type="caution">
    <text evidence="5">The sequence shown here is derived from an EMBL/GenBank/DDBJ whole genome shotgun (WGS) entry which is preliminary data.</text>
</comment>
<dbReference type="EMBL" id="VIWU01000001">
    <property type="protein sequence ID" value="TWF74390.1"/>
    <property type="molecule type" value="Genomic_DNA"/>
</dbReference>
<evidence type="ECO:0000313" key="5">
    <source>
        <dbReference type="EMBL" id="TWF74390.1"/>
    </source>
</evidence>
<reference evidence="5 6" key="1">
    <citation type="submission" date="2019-06" db="EMBL/GenBank/DDBJ databases">
        <title>Sequencing the genomes of 1000 actinobacteria strains.</title>
        <authorList>
            <person name="Klenk H.-P."/>
        </authorList>
    </citation>
    <scope>NUCLEOTIDE SEQUENCE [LARGE SCALE GENOMIC DNA]</scope>
    <source>
        <strain evidence="5 6">DSM 45671</strain>
    </source>
</reference>
<dbReference type="PANTHER" id="PTHR43782">
    <property type="entry name" value="ARGINASE"/>
    <property type="match status" value="1"/>
</dbReference>
<evidence type="ECO:0000256" key="3">
    <source>
        <dbReference type="ARBA" id="ARBA00023211"/>
    </source>
</evidence>
<proteinExistence type="inferred from homology"/>
<dbReference type="Gene3D" id="3.40.800.10">
    <property type="entry name" value="Ureohydrolase domain"/>
    <property type="match status" value="1"/>
</dbReference>
<name>A0A561SHQ0_9PSEU</name>
<dbReference type="SUPFAM" id="SSF52768">
    <property type="entry name" value="Arginase/deacetylase"/>
    <property type="match status" value="1"/>
</dbReference>
<dbReference type="InterPro" id="IPR023696">
    <property type="entry name" value="Ureohydrolase_dom_sf"/>
</dbReference>
<dbReference type="PROSITE" id="PS51409">
    <property type="entry name" value="ARGINASE_2"/>
    <property type="match status" value="1"/>
</dbReference>
<dbReference type="Pfam" id="PF00491">
    <property type="entry name" value="Arginase"/>
    <property type="match status" value="1"/>
</dbReference>
<keyword evidence="3" id="KW-0464">Manganese</keyword>
<dbReference type="GO" id="GO:0030145">
    <property type="term" value="F:manganese ion binding"/>
    <property type="evidence" value="ECO:0007669"/>
    <property type="project" value="TreeGrafter"/>
</dbReference>
<sequence length="255" mass="26257">MRAQTGGVTVIAVPFHLDEHLPTLELPLPADRTIAPDLPAGSPWERMALLYAEVAEAVAAEVRAGRVPVVVSGDCTASLGVVAGLQRAGHDPRVVWFDGHADVQTPETTSSGYLGGFPVRQLVGGSDRTAPDRLGLRPVPEGDVVLVDARDQDPPEVEYLAHAAIRQVPVEEVGDALPPAPVYLHVDVDVTDPDDLPGLMIPAPGGPSLAAVTAAVRTVVAAGGVAAVGIACTYRPGSGTHRELAGLVAALSGLE</sequence>
<keyword evidence="6" id="KW-1185">Reference proteome</keyword>
<dbReference type="InterPro" id="IPR006035">
    <property type="entry name" value="Ureohydrolase"/>
</dbReference>
<accession>A0A561SHQ0</accession>
<dbReference type="Proteomes" id="UP000321261">
    <property type="component" value="Unassembled WGS sequence"/>
</dbReference>
<evidence type="ECO:0000256" key="4">
    <source>
        <dbReference type="PROSITE-ProRule" id="PRU00742"/>
    </source>
</evidence>
<organism evidence="5 6">
    <name type="scientific">Pseudonocardia hierapolitana</name>
    <dbReference type="NCBI Taxonomy" id="1128676"/>
    <lineage>
        <taxon>Bacteria</taxon>
        <taxon>Bacillati</taxon>
        <taxon>Actinomycetota</taxon>
        <taxon>Actinomycetes</taxon>
        <taxon>Pseudonocardiales</taxon>
        <taxon>Pseudonocardiaceae</taxon>
        <taxon>Pseudonocardia</taxon>
    </lineage>
</organism>
<evidence type="ECO:0000313" key="6">
    <source>
        <dbReference type="Proteomes" id="UP000321261"/>
    </source>
</evidence>
<dbReference type="GO" id="GO:0004053">
    <property type="term" value="F:arginase activity"/>
    <property type="evidence" value="ECO:0007669"/>
    <property type="project" value="TreeGrafter"/>
</dbReference>
<protein>
    <submittedName>
        <fullName evidence="5">Arginase</fullName>
    </submittedName>
</protein>
<keyword evidence="2" id="KW-0378">Hydrolase</keyword>
<dbReference type="AlphaFoldDB" id="A0A561SHQ0"/>
<evidence type="ECO:0000256" key="2">
    <source>
        <dbReference type="ARBA" id="ARBA00022801"/>
    </source>
</evidence>
<dbReference type="GO" id="GO:0005829">
    <property type="term" value="C:cytosol"/>
    <property type="evidence" value="ECO:0007669"/>
    <property type="project" value="TreeGrafter"/>
</dbReference>
<evidence type="ECO:0000256" key="1">
    <source>
        <dbReference type="ARBA" id="ARBA00022723"/>
    </source>
</evidence>
<dbReference type="PRINTS" id="PR00116">
    <property type="entry name" value="ARGINASE"/>
</dbReference>
<comment type="similarity">
    <text evidence="4">Belongs to the arginase family.</text>
</comment>
<gene>
    <name evidence="5" type="ORF">FHX44_11270</name>
</gene>